<comment type="similarity">
    <text evidence="1">Belongs to the glycosyl hydrolase 20 family.</text>
</comment>
<feature type="non-terminal residue" evidence="5">
    <location>
        <position position="1"/>
    </location>
</feature>
<feature type="active site" description="Proton donor" evidence="3">
    <location>
        <position position="68"/>
    </location>
</feature>
<feature type="domain" description="Glycoside hydrolase family 20 catalytic" evidence="4">
    <location>
        <begin position="1"/>
        <end position="225"/>
    </location>
</feature>
<reference evidence="5" key="1">
    <citation type="submission" date="2019-11" db="EMBL/GenBank/DDBJ databases">
        <title>Characterization of Clostridium perfringens isolates from swine manure treated agricultural soils.</title>
        <authorList>
            <person name="Wushke S.T."/>
        </authorList>
    </citation>
    <scope>NUCLEOTIDE SEQUENCE</scope>
    <source>
        <strain evidence="5">X26</strain>
    </source>
</reference>
<dbReference type="SUPFAM" id="SSF51445">
    <property type="entry name" value="(Trans)glycosidases"/>
    <property type="match status" value="1"/>
</dbReference>
<accession>A0AAW9I7H1</accession>
<organism evidence="5 6">
    <name type="scientific">Clostridium perfringens</name>
    <dbReference type="NCBI Taxonomy" id="1502"/>
    <lineage>
        <taxon>Bacteria</taxon>
        <taxon>Bacillati</taxon>
        <taxon>Bacillota</taxon>
        <taxon>Clostridia</taxon>
        <taxon>Eubacteriales</taxon>
        <taxon>Clostridiaceae</taxon>
        <taxon>Clostridium</taxon>
    </lineage>
</organism>
<dbReference type="Proteomes" id="UP001291306">
    <property type="component" value="Unassembled WGS sequence"/>
</dbReference>
<dbReference type="CDD" id="cd06564">
    <property type="entry name" value="GH20_DspB_LnbB-like"/>
    <property type="match status" value="1"/>
</dbReference>
<keyword evidence="2" id="KW-0378">Hydrolase</keyword>
<evidence type="ECO:0000313" key="5">
    <source>
        <dbReference type="EMBL" id="MDZ5000398.1"/>
    </source>
</evidence>
<dbReference type="PANTHER" id="PTHR43678">
    <property type="entry name" value="PUTATIVE (AFU_ORTHOLOGUE AFUA_2G00640)-RELATED"/>
    <property type="match status" value="1"/>
</dbReference>
<dbReference type="InterPro" id="IPR015883">
    <property type="entry name" value="Glyco_hydro_20_cat"/>
</dbReference>
<dbReference type="Pfam" id="PF00728">
    <property type="entry name" value="Glyco_hydro_20"/>
    <property type="match status" value="1"/>
</dbReference>
<proteinExistence type="inferred from homology"/>
<feature type="non-terminal residue" evidence="5">
    <location>
        <position position="246"/>
    </location>
</feature>
<protein>
    <submittedName>
        <fullName evidence="5">Family 20 glycosylhydrolase</fullName>
    </submittedName>
</protein>
<dbReference type="Gene3D" id="3.20.20.80">
    <property type="entry name" value="Glycosidases"/>
    <property type="match status" value="1"/>
</dbReference>
<dbReference type="GO" id="GO:0004563">
    <property type="term" value="F:beta-N-acetylhexosaminidase activity"/>
    <property type="evidence" value="ECO:0007669"/>
    <property type="project" value="InterPro"/>
</dbReference>
<dbReference type="EMBL" id="WNVC01000282">
    <property type="protein sequence ID" value="MDZ5000398.1"/>
    <property type="molecule type" value="Genomic_DNA"/>
</dbReference>
<dbReference type="AlphaFoldDB" id="A0AAW9I7H1"/>
<evidence type="ECO:0000256" key="3">
    <source>
        <dbReference type="PIRSR" id="PIRSR625705-1"/>
    </source>
</evidence>
<evidence type="ECO:0000256" key="1">
    <source>
        <dbReference type="ARBA" id="ARBA00006285"/>
    </source>
</evidence>
<name>A0AAW9I7H1_CLOPF</name>
<dbReference type="GO" id="GO:0005975">
    <property type="term" value="P:carbohydrate metabolic process"/>
    <property type="evidence" value="ECO:0007669"/>
    <property type="project" value="InterPro"/>
</dbReference>
<evidence type="ECO:0000313" key="6">
    <source>
        <dbReference type="Proteomes" id="UP001291306"/>
    </source>
</evidence>
<dbReference type="PANTHER" id="PTHR43678:SF1">
    <property type="entry name" value="BETA-N-ACETYLHEXOSAMINIDASE"/>
    <property type="match status" value="1"/>
</dbReference>
<evidence type="ECO:0000259" key="4">
    <source>
        <dbReference type="Pfam" id="PF00728"/>
    </source>
</evidence>
<evidence type="ECO:0000256" key="2">
    <source>
        <dbReference type="ARBA" id="ARBA00022801"/>
    </source>
</evidence>
<sequence>IIPELDTPAHSLAISHYMPEIASEKYGPDHLNLETPKTYEFVKNLFDEYLSGDDPVFVGPDVHIGTDEYKGADQPTKELFRKYADDLINLVNDYGKDPMFWGSLTALNGKTPISNDASVACWYNGYADPIEMSKQGYDLVSIPDGSVYIVPAAGYYYDYLSTSSLYNNWEPNKIGNVTFPYGFPQLKGGMFALWNDKYGNGISKHDTHDRIFPAVQTLSEKMWSGSDSKIDYSAFQTLSQNVGEAP</sequence>
<dbReference type="InterPro" id="IPR025705">
    <property type="entry name" value="Beta_hexosaminidase_sua/sub"/>
</dbReference>
<comment type="caution">
    <text evidence="5">The sequence shown here is derived from an EMBL/GenBank/DDBJ whole genome shotgun (WGS) entry which is preliminary data.</text>
</comment>
<dbReference type="InterPro" id="IPR017853">
    <property type="entry name" value="GH"/>
</dbReference>
<dbReference type="InterPro" id="IPR052764">
    <property type="entry name" value="GH20_Enzymes"/>
</dbReference>
<dbReference type="PRINTS" id="PR00738">
    <property type="entry name" value="GLHYDRLASE20"/>
</dbReference>
<gene>
    <name evidence="5" type="ORF">GNF79_15250</name>
</gene>